<reference evidence="4" key="1">
    <citation type="submission" date="2016-03" db="EMBL/GenBank/DDBJ databases">
        <authorList>
            <person name="Ploux O."/>
        </authorList>
    </citation>
    <scope>NUCLEOTIDE SEQUENCE [LARGE SCALE GENOMIC DNA]</scope>
    <source>
        <strain evidence="4">UK7</strain>
    </source>
</reference>
<dbReference type="EMBL" id="FJUW01000076">
    <property type="protein sequence ID" value="CZT12758.1"/>
    <property type="molecule type" value="Genomic_DNA"/>
</dbReference>
<accession>A0A1E1LQJ0</accession>
<evidence type="ECO:0000313" key="3">
    <source>
        <dbReference type="EMBL" id="CZT12758.1"/>
    </source>
</evidence>
<dbReference type="InterPro" id="IPR001005">
    <property type="entry name" value="SANT/Myb"/>
</dbReference>
<keyword evidence="4" id="KW-1185">Reference proteome</keyword>
<organism evidence="3 4">
    <name type="scientific">Rhynchosporium graminicola</name>
    <dbReference type="NCBI Taxonomy" id="2792576"/>
    <lineage>
        <taxon>Eukaryota</taxon>
        <taxon>Fungi</taxon>
        <taxon>Dikarya</taxon>
        <taxon>Ascomycota</taxon>
        <taxon>Pezizomycotina</taxon>
        <taxon>Leotiomycetes</taxon>
        <taxon>Helotiales</taxon>
        <taxon>Ploettnerulaceae</taxon>
        <taxon>Rhynchosporium</taxon>
    </lineage>
</organism>
<evidence type="ECO:0000259" key="2">
    <source>
        <dbReference type="PROSITE" id="PS50090"/>
    </source>
</evidence>
<dbReference type="SUPFAM" id="SSF46689">
    <property type="entry name" value="Homeodomain-like"/>
    <property type="match status" value="1"/>
</dbReference>
<feature type="compositionally biased region" description="Low complexity" evidence="1">
    <location>
        <begin position="16"/>
        <end position="27"/>
    </location>
</feature>
<gene>
    <name evidence="3" type="ORF">RCO7_03638</name>
</gene>
<proteinExistence type="predicted"/>
<dbReference type="PROSITE" id="PS50090">
    <property type="entry name" value="MYB_LIKE"/>
    <property type="match status" value="1"/>
</dbReference>
<feature type="region of interest" description="Disordered" evidence="1">
    <location>
        <begin position="215"/>
        <end position="326"/>
    </location>
</feature>
<name>A0A1E1LQJ0_9HELO</name>
<sequence>MPRGHRSVRSQGYYRLSPVSTPSTLSSQYAPISSRQNIPNTYYNAPSLNTQNTMSQQQQNYNQSSLAPTYTNGGPVQLPNNLSQAYTHPRNQHQMQQPISIRASSGAWTPQDDQTLMAARSSGMNWAPIQQSYFPSKTPNACRKRHERLMERRSADDWDGLKLEGLAKTYMDMRKEIWGPLAAQTGEKWNVVEAKCMSQGLKNLQTAARSFVRRERMLDPTNTNNNTSSSTTNPNHHHHSNSISQTHSQQGSYTDFANGAHNDGDSGYADEHDDLEDQYNDADEASDRSTATYDHNNNQILGGQNHRQNPDYQNYSHRNDGSIGSNVSGDGSLRGLNGMGGMGGLNGLGGGVGAVNSMSAYGMRLPSMDMGIDAIINRGPGGQ</sequence>
<dbReference type="STRING" id="914237.A0A1E1LQJ0"/>
<evidence type="ECO:0000256" key="1">
    <source>
        <dbReference type="SAM" id="MobiDB-lite"/>
    </source>
</evidence>
<dbReference type="Gene3D" id="1.10.10.60">
    <property type="entry name" value="Homeodomain-like"/>
    <property type="match status" value="1"/>
</dbReference>
<dbReference type="InterPro" id="IPR009057">
    <property type="entry name" value="Homeodomain-like_sf"/>
</dbReference>
<dbReference type="AlphaFoldDB" id="A0A1E1LQJ0"/>
<feature type="compositionally biased region" description="Low complexity" evidence="1">
    <location>
        <begin position="53"/>
        <end position="66"/>
    </location>
</feature>
<dbReference type="CDD" id="cd00167">
    <property type="entry name" value="SANT"/>
    <property type="match status" value="1"/>
</dbReference>
<feature type="region of interest" description="Disordered" evidence="1">
    <location>
        <begin position="1"/>
        <end position="31"/>
    </location>
</feature>
<protein>
    <submittedName>
        <fullName evidence="3">Related to DRPLA protein</fullName>
    </submittedName>
</protein>
<feature type="compositionally biased region" description="Low complexity" evidence="1">
    <location>
        <begin position="221"/>
        <end position="234"/>
    </location>
</feature>
<evidence type="ECO:0000313" key="4">
    <source>
        <dbReference type="Proteomes" id="UP000178129"/>
    </source>
</evidence>
<feature type="compositionally biased region" description="Acidic residues" evidence="1">
    <location>
        <begin position="271"/>
        <end position="284"/>
    </location>
</feature>
<dbReference type="Pfam" id="PF13921">
    <property type="entry name" value="Myb_DNA-bind_6"/>
    <property type="match status" value="1"/>
</dbReference>
<dbReference type="Proteomes" id="UP000178129">
    <property type="component" value="Unassembled WGS sequence"/>
</dbReference>
<feature type="domain" description="Myb-like" evidence="2">
    <location>
        <begin position="100"/>
        <end position="150"/>
    </location>
</feature>
<feature type="compositionally biased region" description="Polar residues" evidence="1">
    <location>
        <begin position="288"/>
        <end position="326"/>
    </location>
</feature>
<dbReference type="InParanoid" id="A0A1E1LQJ0"/>
<comment type="caution">
    <text evidence="3">The sequence shown here is derived from an EMBL/GenBank/DDBJ whole genome shotgun (WGS) entry which is preliminary data.</text>
</comment>
<feature type="region of interest" description="Disordered" evidence="1">
    <location>
        <begin position="53"/>
        <end position="74"/>
    </location>
</feature>